<dbReference type="InterPro" id="IPR014847">
    <property type="entry name" value="FA"/>
</dbReference>
<dbReference type="Pfam" id="PF09380">
    <property type="entry name" value="FERM_C"/>
    <property type="match status" value="1"/>
</dbReference>
<dbReference type="PANTHER" id="PTHR45858">
    <property type="entry name" value="FERM DOMAIN CONTAINING PROTEIN"/>
    <property type="match status" value="1"/>
</dbReference>
<dbReference type="Proteomes" id="UP000272942">
    <property type="component" value="Unassembled WGS sequence"/>
</dbReference>
<dbReference type="GO" id="GO:0005085">
    <property type="term" value="F:guanyl-nucleotide exchange factor activity"/>
    <property type="evidence" value="ECO:0007669"/>
    <property type="project" value="TreeGrafter"/>
</dbReference>
<protein>
    <submittedName>
        <fullName evidence="5">FA domain-containing protein</fullName>
    </submittedName>
</protein>
<evidence type="ECO:0000313" key="5">
    <source>
        <dbReference type="WBParaSite" id="ECPE_0000384901-mRNA-1"/>
    </source>
</evidence>
<evidence type="ECO:0000313" key="4">
    <source>
        <dbReference type="Proteomes" id="UP000272942"/>
    </source>
</evidence>
<evidence type="ECO:0000313" key="3">
    <source>
        <dbReference type="EMBL" id="VDP70767.1"/>
    </source>
</evidence>
<dbReference type="SUPFAM" id="SSF50729">
    <property type="entry name" value="PH domain-like"/>
    <property type="match status" value="1"/>
</dbReference>
<dbReference type="PANTHER" id="PTHR45858:SF5">
    <property type="entry name" value="MOESIN_EZRIN_RADIXIN HOMOLOG 1"/>
    <property type="match status" value="1"/>
</dbReference>
<accession>A0A183AA59</accession>
<dbReference type="OrthoDB" id="9990815at2759"/>
<dbReference type="SMART" id="SM01195">
    <property type="entry name" value="FA"/>
    <property type="match status" value="1"/>
</dbReference>
<gene>
    <name evidence="3" type="ORF">ECPE_LOCUS3844</name>
</gene>
<dbReference type="InterPro" id="IPR011993">
    <property type="entry name" value="PH-like_dom_sf"/>
</dbReference>
<proteinExistence type="predicted"/>
<organism evidence="5">
    <name type="scientific">Echinostoma caproni</name>
    <dbReference type="NCBI Taxonomy" id="27848"/>
    <lineage>
        <taxon>Eukaryota</taxon>
        <taxon>Metazoa</taxon>
        <taxon>Spiralia</taxon>
        <taxon>Lophotrochozoa</taxon>
        <taxon>Platyhelminthes</taxon>
        <taxon>Trematoda</taxon>
        <taxon>Digenea</taxon>
        <taxon>Plagiorchiida</taxon>
        <taxon>Echinostomata</taxon>
        <taxon>Echinostomatoidea</taxon>
        <taxon>Echinostomatidae</taxon>
        <taxon>Echinostoma</taxon>
    </lineage>
</organism>
<feature type="domain" description="FERM adjacent" evidence="2">
    <location>
        <begin position="56"/>
        <end position="103"/>
    </location>
</feature>
<dbReference type="EMBL" id="UZAN01040742">
    <property type="protein sequence ID" value="VDP70767.1"/>
    <property type="molecule type" value="Genomic_DNA"/>
</dbReference>
<keyword evidence="4" id="KW-1185">Reference proteome</keyword>
<dbReference type="Gene3D" id="2.30.29.30">
    <property type="entry name" value="Pleckstrin-homology domain (PH domain)/Phosphotyrosine-binding domain (PTB)"/>
    <property type="match status" value="1"/>
</dbReference>
<dbReference type="InterPro" id="IPR018980">
    <property type="entry name" value="FERM_PH-like_C"/>
</dbReference>
<feature type="compositionally biased region" description="Polar residues" evidence="1">
    <location>
        <begin position="233"/>
        <end position="253"/>
    </location>
</feature>
<name>A0A183AA59_9TREM</name>
<dbReference type="WBParaSite" id="ECPE_0000384901-mRNA-1">
    <property type="protein sequence ID" value="ECPE_0000384901-mRNA-1"/>
    <property type="gene ID" value="ECPE_0000384901"/>
</dbReference>
<reference evidence="5" key="1">
    <citation type="submission" date="2016-06" db="UniProtKB">
        <authorList>
            <consortium name="WormBaseParasite"/>
        </authorList>
    </citation>
    <scope>IDENTIFICATION</scope>
</reference>
<feature type="region of interest" description="Disordered" evidence="1">
    <location>
        <begin position="231"/>
        <end position="268"/>
    </location>
</feature>
<sequence>MTLTDFLIPAVLDHAQHAEEFVFESRDECKSFWKQCIEHHAFFRCQAVKKPPNRRGRMVSKGSSFRYTGRTQKQLIEYVRENYVKMPPFERSSSTGRVFSTQIPPSLMAGLQLNQSAMVVGAGTGLRGDTGVQSDLGPTTRLITQVRPQTDPAQRNHLTDSQLSPDTNGRSLAMGIPVLSDQQLPGGGRQTIHGISIRQRRSCSMASDVPMSGTLPRGAYLLSATGTASSGSYTMNSSLSADSPAQSNSSAGSPQADRKPTTLPDYPAHFVMPSQLRMQDLTLRPLSVASLGPIGTLPPGTVPFTQGTWRTAMSRPASPNPPGVLLTQQPGGRPLGVAVLPTDPYSTMQASLLVNPQSVSQLGGLPVLAVGSSANATTGPNPATVASVNARISPAPTAFSVAGASAQSIRNLRLPSDPSLADPSRLGSARLKLPPGYALLAGTAPGTMGGRIIYIDRNTGRVTKCHC</sequence>
<reference evidence="3 4" key="2">
    <citation type="submission" date="2018-11" db="EMBL/GenBank/DDBJ databases">
        <authorList>
            <consortium name="Pathogen Informatics"/>
        </authorList>
    </citation>
    <scope>NUCLEOTIDE SEQUENCE [LARGE SCALE GENOMIC DNA]</scope>
    <source>
        <strain evidence="3 4">Egypt</strain>
    </source>
</reference>
<feature type="region of interest" description="Disordered" evidence="1">
    <location>
        <begin position="146"/>
        <end position="168"/>
    </location>
</feature>
<evidence type="ECO:0000259" key="2">
    <source>
        <dbReference type="SMART" id="SM01195"/>
    </source>
</evidence>
<dbReference type="InterPro" id="IPR051835">
    <property type="entry name" value="RAC1-GEF"/>
</dbReference>
<dbReference type="AlphaFoldDB" id="A0A183AA59"/>
<evidence type="ECO:0000256" key="1">
    <source>
        <dbReference type="SAM" id="MobiDB-lite"/>
    </source>
</evidence>
<feature type="compositionally biased region" description="Polar residues" evidence="1">
    <location>
        <begin position="159"/>
        <end position="168"/>
    </location>
</feature>
<dbReference type="Pfam" id="PF08736">
    <property type="entry name" value="FA"/>
    <property type="match status" value="1"/>
</dbReference>